<organism evidence="3 4">
    <name type="scientific">Candidatus Thermokryptus mobilis</name>
    <dbReference type="NCBI Taxonomy" id="1643428"/>
    <lineage>
        <taxon>Bacteria</taxon>
        <taxon>Pseudomonadati</taxon>
        <taxon>Candidatus Kryptoniota</taxon>
        <taxon>Candidatus Thermokryptus</taxon>
    </lineage>
</organism>
<dbReference type="OrthoDB" id="9809127at2"/>
<dbReference type="InterPro" id="IPR011642">
    <property type="entry name" value="Gate_dom"/>
</dbReference>
<keyword evidence="1" id="KW-0812">Transmembrane</keyword>
<feature type="transmembrane region" description="Helical" evidence="1">
    <location>
        <begin position="261"/>
        <end position="283"/>
    </location>
</feature>
<dbReference type="InterPro" id="IPR027417">
    <property type="entry name" value="P-loop_NTPase"/>
</dbReference>
<dbReference type="PROSITE" id="PS51711">
    <property type="entry name" value="G_FEOB"/>
    <property type="match status" value="1"/>
</dbReference>
<accession>A0A0S4MUY4</accession>
<dbReference type="GO" id="GO:0005886">
    <property type="term" value="C:plasma membrane"/>
    <property type="evidence" value="ECO:0007669"/>
    <property type="project" value="TreeGrafter"/>
</dbReference>
<dbReference type="RefSeq" id="WP_140944368.1">
    <property type="nucleotide sequence ID" value="NZ_FAOO01000003.1"/>
</dbReference>
<evidence type="ECO:0000313" key="4">
    <source>
        <dbReference type="Proteomes" id="UP000320623"/>
    </source>
</evidence>
<keyword evidence="1" id="KW-1133">Transmembrane helix</keyword>
<dbReference type="SUPFAM" id="SSF52540">
    <property type="entry name" value="P-loop containing nucleoside triphosphate hydrolases"/>
    <property type="match status" value="1"/>
</dbReference>
<dbReference type="EMBL" id="FAOO01000003">
    <property type="protein sequence ID" value="CUU02762.1"/>
    <property type="molecule type" value="Genomic_DNA"/>
</dbReference>
<dbReference type="InterPro" id="IPR006073">
    <property type="entry name" value="GTP-bd"/>
</dbReference>
<dbReference type="InterPro" id="IPR005225">
    <property type="entry name" value="Small_GTP-bd"/>
</dbReference>
<sequence length="673" mass="76005">MHTHQTNDKIETKIESKPKKLVLVGNPNVGKSIFFNYLTGLYVEVSNYPGTTVEILKGRYKNFIVYDTPGIYGLSSFNDEERIAKNIIIDADIILNIVDAVNLERDLFLTLQLIDSGKPVVVALNMMDEAEKKRIKINVEQLSKILGVPVIPTIAIKYKGFREITEAIEKATIGNRDKKLAEKIKKIANELKVTEIEALLILEGDSETINKYRTKFNGELYIHDEREKIYIERRNKANQIVAEVTNIDTISGRISNFFGRIAIHPIFGLAFFIVILYLAYILVGKLIAQDIVDLTENEIGKKIYEYNVRKFVARYFPVSIKVNILDEDDNIIDTRTFIFENGTRASETTLKQMEDFANGKNVEYEFEFKNPILFILFGEFGVLTMTVRYLLFLLLPLVIGFYLMLSILEDSGYLPRLATFVDKLMNYIGLNGKAIIPMILGFGCVTMATITTRLLTTTREKRIMTAILQITIPCSAQLAVITTLLMRAGFKATVIYAMTMFLVFVIIGLTLNKILPGGATPLLIDLPPMRIPRVENLAKKTWMRTFYFIKEAGMWFFVGAFVVGLLQVTGLLDKWIQLLSPLTVNWLQLPAEASQAFIMGIVRRDFGAAGFYSLELTPMQTVVGLVTITLFVPCIASLMVMLKERGAFEGLIIWLSSWIIAFTIGGIVSQILI</sequence>
<feature type="transmembrane region" description="Helical" evidence="1">
    <location>
        <begin position="622"/>
        <end position="642"/>
    </location>
</feature>
<dbReference type="InterPro" id="IPR030389">
    <property type="entry name" value="G_FEOB_dom"/>
</dbReference>
<dbReference type="NCBIfam" id="TIGR00231">
    <property type="entry name" value="small_GTP"/>
    <property type="match status" value="1"/>
</dbReference>
<reference evidence="4" key="1">
    <citation type="submission" date="2015-11" db="EMBL/GenBank/DDBJ databases">
        <authorList>
            <person name="Varghese N."/>
        </authorList>
    </citation>
    <scope>NUCLEOTIDE SEQUENCE [LARGE SCALE GENOMIC DNA]</scope>
</reference>
<dbReference type="AlphaFoldDB" id="A0A0S4MUY4"/>
<dbReference type="PRINTS" id="PR00326">
    <property type="entry name" value="GTP1OBG"/>
</dbReference>
<dbReference type="Proteomes" id="UP000320623">
    <property type="component" value="Unassembled WGS sequence"/>
</dbReference>
<dbReference type="GO" id="GO:0005525">
    <property type="term" value="F:GTP binding"/>
    <property type="evidence" value="ECO:0007669"/>
    <property type="project" value="InterPro"/>
</dbReference>
<proteinExistence type="predicted"/>
<feature type="transmembrane region" description="Helical" evidence="1">
    <location>
        <begin position="389"/>
        <end position="408"/>
    </location>
</feature>
<dbReference type="Pfam" id="PF07664">
    <property type="entry name" value="FeoB_C"/>
    <property type="match status" value="1"/>
</dbReference>
<keyword evidence="1" id="KW-0472">Membrane</keyword>
<dbReference type="GO" id="GO:0015093">
    <property type="term" value="F:ferrous iron transmembrane transporter activity"/>
    <property type="evidence" value="ECO:0007669"/>
    <property type="project" value="InterPro"/>
</dbReference>
<evidence type="ECO:0000259" key="2">
    <source>
        <dbReference type="PROSITE" id="PS51711"/>
    </source>
</evidence>
<keyword evidence="4" id="KW-1185">Reference proteome</keyword>
<dbReference type="CDD" id="cd01879">
    <property type="entry name" value="FeoB"/>
    <property type="match status" value="1"/>
</dbReference>
<feature type="transmembrane region" description="Helical" evidence="1">
    <location>
        <begin position="651"/>
        <end position="672"/>
    </location>
</feature>
<feature type="transmembrane region" description="Helical" evidence="1">
    <location>
        <begin position="552"/>
        <end position="572"/>
    </location>
</feature>
<protein>
    <submittedName>
        <fullName evidence="3">Ferrous iron transport protein B</fullName>
    </submittedName>
</protein>
<feature type="transmembrane region" description="Helical" evidence="1">
    <location>
        <begin position="434"/>
        <end position="455"/>
    </location>
</feature>
<feature type="transmembrane region" description="Helical" evidence="1">
    <location>
        <begin position="467"/>
        <end position="486"/>
    </location>
</feature>
<feature type="transmembrane region" description="Helical" evidence="1">
    <location>
        <begin position="492"/>
        <end position="511"/>
    </location>
</feature>
<dbReference type="STRING" id="1643428.GCA_001442855_00560"/>
<feature type="domain" description="FeoB-type G" evidence="2">
    <location>
        <begin position="18"/>
        <end position="174"/>
    </location>
</feature>
<name>A0A0S4MUY4_9BACT</name>
<dbReference type="Pfam" id="PF02421">
    <property type="entry name" value="FeoB_N"/>
    <property type="match status" value="1"/>
</dbReference>
<dbReference type="InterPro" id="IPR050860">
    <property type="entry name" value="FeoB_GTPase"/>
</dbReference>
<dbReference type="Gene3D" id="3.40.50.300">
    <property type="entry name" value="P-loop containing nucleotide triphosphate hydrolases"/>
    <property type="match status" value="1"/>
</dbReference>
<dbReference type="InterPro" id="IPR011640">
    <property type="entry name" value="Fe2_transport_prot_B_C"/>
</dbReference>
<dbReference type="PANTHER" id="PTHR43185:SF1">
    <property type="entry name" value="FE(2+) TRANSPORTER FEOB"/>
    <property type="match status" value="1"/>
</dbReference>
<dbReference type="Pfam" id="PF07670">
    <property type="entry name" value="Gate"/>
    <property type="match status" value="2"/>
</dbReference>
<gene>
    <name evidence="3" type="ORF">JGI1_00575</name>
</gene>
<evidence type="ECO:0000313" key="3">
    <source>
        <dbReference type="EMBL" id="CUU02762.1"/>
    </source>
</evidence>
<evidence type="ECO:0000256" key="1">
    <source>
        <dbReference type="SAM" id="Phobius"/>
    </source>
</evidence>
<dbReference type="PANTHER" id="PTHR43185">
    <property type="entry name" value="FERROUS IRON TRANSPORT PROTEIN B"/>
    <property type="match status" value="1"/>
</dbReference>